<protein>
    <submittedName>
        <fullName evidence="2">Uncharacterized protein</fullName>
    </submittedName>
</protein>
<accession>A0AAD6S0V0</accession>
<organism evidence="2 3">
    <name type="scientific">Mycena alexandri</name>
    <dbReference type="NCBI Taxonomy" id="1745969"/>
    <lineage>
        <taxon>Eukaryota</taxon>
        <taxon>Fungi</taxon>
        <taxon>Dikarya</taxon>
        <taxon>Basidiomycota</taxon>
        <taxon>Agaricomycotina</taxon>
        <taxon>Agaricomycetes</taxon>
        <taxon>Agaricomycetidae</taxon>
        <taxon>Agaricales</taxon>
        <taxon>Marasmiineae</taxon>
        <taxon>Mycenaceae</taxon>
        <taxon>Mycena</taxon>
    </lineage>
</organism>
<proteinExistence type="predicted"/>
<feature type="region of interest" description="Disordered" evidence="1">
    <location>
        <begin position="155"/>
        <end position="182"/>
    </location>
</feature>
<gene>
    <name evidence="2" type="ORF">C8F04DRAFT_1197986</name>
</gene>
<keyword evidence="3" id="KW-1185">Reference proteome</keyword>
<dbReference type="AlphaFoldDB" id="A0AAD6S0V0"/>
<reference evidence="2" key="1">
    <citation type="submission" date="2023-03" db="EMBL/GenBank/DDBJ databases">
        <title>Massive genome expansion in bonnet fungi (Mycena s.s.) driven by repeated elements and novel gene families across ecological guilds.</title>
        <authorList>
            <consortium name="Lawrence Berkeley National Laboratory"/>
            <person name="Harder C.B."/>
            <person name="Miyauchi S."/>
            <person name="Viragh M."/>
            <person name="Kuo A."/>
            <person name="Thoen E."/>
            <person name="Andreopoulos B."/>
            <person name="Lu D."/>
            <person name="Skrede I."/>
            <person name="Drula E."/>
            <person name="Henrissat B."/>
            <person name="Morin E."/>
            <person name="Kohler A."/>
            <person name="Barry K."/>
            <person name="LaButti K."/>
            <person name="Morin E."/>
            <person name="Salamov A."/>
            <person name="Lipzen A."/>
            <person name="Mereny Z."/>
            <person name="Hegedus B."/>
            <person name="Baldrian P."/>
            <person name="Stursova M."/>
            <person name="Weitz H."/>
            <person name="Taylor A."/>
            <person name="Grigoriev I.V."/>
            <person name="Nagy L.G."/>
            <person name="Martin F."/>
            <person name="Kauserud H."/>
        </authorList>
    </citation>
    <scope>NUCLEOTIDE SEQUENCE</scope>
    <source>
        <strain evidence="2">CBHHK200</strain>
    </source>
</reference>
<evidence type="ECO:0000313" key="3">
    <source>
        <dbReference type="Proteomes" id="UP001218188"/>
    </source>
</evidence>
<comment type="caution">
    <text evidence="2">The sequence shown here is derived from an EMBL/GenBank/DDBJ whole genome shotgun (WGS) entry which is preliminary data.</text>
</comment>
<dbReference type="Proteomes" id="UP001218188">
    <property type="component" value="Unassembled WGS sequence"/>
</dbReference>
<name>A0AAD6S0V0_9AGAR</name>
<evidence type="ECO:0000256" key="1">
    <source>
        <dbReference type="SAM" id="MobiDB-lite"/>
    </source>
</evidence>
<evidence type="ECO:0000313" key="2">
    <source>
        <dbReference type="EMBL" id="KAJ7019171.1"/>
    </source>
</evidence>
<sequence length="198" mass="21978">MYVMIHACFIIILQKVIKLIKEITLLAVHTALTLIIPGFFDWRFVFQVMVSRNHYGAKHRLKLTRGQSAAGQILSYLKKKSYLGFVDSSGNCARLGIIDEIVIWVNLLMPPGGSNSALVQDISPRISLMIAQHSHMLAKKKFTLCNTCTPPKFPQVGSTRGAQPVDGRNNPGPQPVSSQCPAERFSHIPSLLTPEFHT</sequence>
<dbReference type="EMBL" id="JARJCM010000304">
    <property type="protein sequence ID" value="KAJ7019171.1"/>
    <property type="molecule type" value="Genomic_DNA"/>
</dbReference>